<evidence type="ECO:0000313" key="2">
    <source>
        <dbReference type="EMBL" id="KAH9310257.1"/>
    </source>
</evidence>
<dbReference type="EMBL" id="JAHRHJ020000007">
    <property type="protein sequence ID" value="KAH9310257.1"/>
    <property type="molecule type" value="Genomic_DNA"/>
</dbReference>
<organism evidence="2 3">
    <name type="scientific">Taxus chinensis</name>
    <name type="common">Chinese yew</name>
    <name type="synonym">Taxus wallichiana var. chinensis</name>
    <dbReference type="NCBI Taxonomy" id="29808"/>
    <lineage>
        <taxon>Eukaryota</taxon>
        <taxon>Viridiplantae</taxon>
        <taxon>Streptophyta</taxon>
        <taxon>Embryophyta</taxon>
        <taxon>Tracheophyta</taxon>
        <taxon>Spermatophyta</taxon>
        <taxon>Pinopsida</taxon>
        <taxon>Pinidae</taxon>
        <taxon>Conifers II</taxon>
        <taxon>Cupressales</taxon>
        <taxon>Taxaceae</taxon>
        <taxon>Taxus</taxon>
    </lineage>
</organism>
<keyword evidence="3" id="KW-1185">Reference proteome</keyword>
<comment type="caution">
    <text evidence="2">The sequence shown here is derived from an EMBL/GenBank/DDBJ whole genome shotgun (WGS) entry which is preliminary data.</text>
</comment>
<evidence type="ECO:0000313" key="3">
    <source>
        <dbReference type="Proteomes" id="UP000824469"/>
    </source>
</evidence>
<reference evidence="2 3" key="1">
    <citation type="journal article" date="2021" name="Nat. Plants">
        <title>The Taxus genome provides insights into paclitaxel biosynthesis.</title>
        <authorList>
            <person name="Xiong X."/>
            <person name="Gou J."/>
            <person name="Liao Q."/>
            <person name="Li Y."/>
            <person name="Zhou Q."/>
            <person name="Bi G."/>
            <person name="Li C."/>
            <person name="Du R."/>
            <person name="Wang X."/>
            <person name="Sun T."/>
            <person name="Guo L."/>
            <person name="Liang H."/>
            <person name="Lu P."/>
            <person name="Wu Y."/>
            <person name="Zhang Z."/>
            <person name="Ro D.K."/>
            <person name="Shang Y."/>
            <person name="Huang S."/>
            <person name="Yan J."/>
        </authorList>
    </citation>
    <scope>NUCLEOTIDE SEQUENCE [LARGE SCALE GENOMIC DNA]</scope>
    <source>
        <strain evidence="2">Ta-2019</strain>
    </source>
</reference>
<feature type="region of interest" description="Disordered" evidence="1">
    <location>
        <begin position="90"/>
        <end position="118"/>
    </location>
</feature>
<dbReference type="Proteomes" id="UP000824469">
    <property type="component" value="Unassembled WGS sequence"/>
</dbReference>
<evidence type="ECO:0000256" key="1">
    <source>
        <dbReference type="SAM" id="MobiDB-lite"/>
    </source>
</evidence>
<sequence>MVDTTLHESALVSSSFNEVCKKLYDEFDRHADSTQEDMGTTLGNDLFTSSLQEVSLEASTLEASIEHVSVLDSNVRDSLGDHKATSNMIVKSNNVTSSTHQEKSDYSSQGYLEQKPMI</sequence>
<name>A0AA38FTE6_TAXCH</name>
<dbReference type="AlphaFoldDB" id="A0AA38FTE6"/>
<gene>
    <name evidence="2" type="ORF">KI387_044202</name>
</gene>
<protein>
    <submittedName>
        <fullName evidence="2">Uncharacterized protein</fullName>
    </submittedName>
</protein>
<proteinExistence type="predicted"/>
<accession>A0AA38FTE6</accession>
<feature type="compositionally biased region" description="Polar residues" evidence="1">
    <location>
        <begin position="90"/>
        <end position="99"/>
    </location>
</feature>